<dbReference type="SUPFAM" id="SSF51316">
    <property type="entry name" value="Mss4-like"/>
    <property type="match status" value="1"/>
</dbReference>
<dbReference type="GO" id="GO:0046872">
    <property type="term" value="F:metal ion binding"/>
    <property type="evidence" value="ECO:0007669"/>
    <property type="project" value="UniProtKB-KW"/>
</dbReference>
<keyword evidence="6" id="KW-1185">Reference proteome</keyword>
<dbReference type="EMBL" id="VTRV01000023">
    <property type="protein sequence ID" value="TZF90882.1"/>
    <property type="molecule type" value="Genomic_DNA"/>
</dbReference>
<dbReference type="PANTHER" id="PTHR28620">
    <property type="entry name" value="CENTROMERE PROTEIN V"/>
    <property type="match status" value="1"/>
</dbReference>
<dbReference type="Gene3D" id="2.170.150.70">
    <property type="match status" value="1"/>
</dbReference>
<dbReference type="InterPro" id="IPR011057">
    <property type="entry name" value="Mss4-like_sf"/>
</dbReference>
<feature type="domain" description="CENP-V/GFA" evidence="4">
    <location>
        <begin position="2"/>
        <end position="114"/>
    </location>
</feature>
<evidence type="ECO:0000256" key="3">
    <source>
        <dbReference type="ARBA" id="ARBA00022833"/>
    </source>
</evidence>
<dbReference type="InterPro" id="IPR006913">
    <property type="entry name" value="CENP-V/GFA"/>
</dbReference>
<dbReference type="PANTHER" id="PTHR28620:SF1">
    <property type="entry name" value="CENP-V_GFA DOMAIN-CONTAINING PROTEIN"/>
    <property type="match status" value="1"/>
</dbReference>
<keyword evidence="2" id="KW-0479">Metal-binding</keyword>
<accession>A0A5D8Z9T7</accession>
<proteinExistence type="inferred from homology"/>
<sequence>MHSGSCHCGAVRFTAQGEFDQVIECNCSHCSRKGLLLWFVPRASFEVVSGEDSLTTYTFNKHVIDHRFCATCGCQPFSFGRAPDGAEMAAVNVRCIEGIELDSVKRVPVNGREF</sequence>
<dbReference type="PROSITE" id="PS51891">
    <property type="entry name" value="CENP_V_GFA"/>
    <property type="match status" value="1"/>
</dbReference>
<gene>
    <name evidence="5" type="ORF">FW784_03510</name>
</gene>
<dbReference type="Pfam" id="PF04828">
    <property type="entry name" value="GFA"/>
    <property type="match status" value="1"/>
</dbReference>
<evidence type="ECO:0000256" key="1">
    <source>
        <dbReference type="ARBA" id="ARBA00005495"/>
    </source>
</evidence>
<evidence type="ECO:0000313" key="5">
    <source>
        <dbReference type="EMBL" id="TZF90882.1"/>
    </source>
</evidence>
<evidence type="ECO:0000259" key="4">
    <source>
        <dbReference type="PROSITE" id="PS51891"/>
    </source>
</evidence>
<dbReference type="Proteomes" id="UP000323164">
    <property type="component" value="Unassembled WGS sequence"/>
</dbReference>
<dbReference type="OrthoDB" id="9805575at2"/>
<evidence type="ECO:0000313" key="6">
    <source>
        <dbReference type="Proteomes" id="UP000323164"/>
    </source>
</evidence>
<dbReference type="AlphaFoldDB" id="A0A5D8Z9T7"/>
<dbReference type="InterPro" id="IPR052355">
    <property type="entry name" value="CENP-V-like"/>
</dbReference>
<comment type="similarity">
    <text evidence="1">Belongs to the Gfa family.</text>
</comment>
<organism evidence="5 6">
    <name type="scientific">Cognatilysobacter lacus</name>
    <dbReference type="NCBI Taxonomy" id="1643323"/>
    <lineage>
        <taxon>Bacteria</taxon>
        <taxon>Pseudomonadati</taxon>
        <taxon>Pseudomonadota</taxon>
        <taxon>Gammaproteobacteria</taxon>
        <taxon>Lysobacterales</taxon>
        <taxon>Lysobacteraceae</taxon>
        <taxon>Cognatilysobacter</taxon>
    </lineage>
</organism>
<comment type="caution">
    <text evidence="5">The sequence shown here is derived from an EMBL/GenBank/DDBJ whole genome shotgun (WGS) entry which is preliminary data.</text>
</comment>
<dbReference type="GO" id="GO:0016846">
    <property type="term" value="F:carbon-sulfur lyase activity"/>
    <property type="evidence" value="ECO:0007669"/>
    <property type="project" value="InterPro"/>
</dbReference>
<protein>
    <submittedName>
        <fullName evidence="5">GFA family protein</fullName>
    </submittedName>
</protein>
<evidence type="ECO:0000256" key="2">
    <source>
        <dbReference type="ARBA" id="ARBA00022723"/>
    </source>
</evidence>
<name>A0A5D8Z9T7_9GAMM</name>
<keyword evidence="3" id="KW-0862">Zinc</keyword>
<reference evidence="5 6" key="1">
    <citation type="submission" date="2019-08" db="EMBL/GenBank/DDBJ databases">
        <title>Draft genome sequence of Lysobacter sp. UKS-15.</title>
        <authorList>
            <person name="Im W.-T."/>
        </authorList>
    </citation>
    <scope>NUCLEOTIDE SEQUENCE [LARGE SCALE GENOMIC DNA]</scope>
    <source>
        <strain evidence="5 6">UKS-15</strain>
    </source>
</reference>
<dbReference type="RefSeq" id="WP_149351980.1">
    <property type="nucleotide sequence ID" value="NZ_VTRV01000023.1"/>
</dbReference>